<reference evidence="10" key="1">
    <citation type="submission" date="2023-05" db="EMBL/GenBank/DDBJ databases">
        <title>Nepenthes gracilis genome sequencing.</title>
        <authorList>
            <person name="Fukushima K."/>
        </authorList>
    </citation>
    <scope>NUCLEOTIDE SEQUENCE</scope>
    <source>
        <strain evidence="10">SING2019-196</strain>
    </source>
</reference>
<accession>A0AAD3S2Q9</accession>
<proteinExistence type="inferred from homology"/>
<dbReference type="Proteomes" id="UP001279734">
    <property type="component" value="Unassembled WGS sequence"/>
</dbReference>
<dbReference type="PROSITE" id="PS01034">
    <property type="entry name" value="GH16_1"/>
    <property type="match status" value="1"/>
</dbReference>
<keyword evidence="8" id="KW-0732">Signal</keyword>
<keyword evidence="8" id="KW-0964">Secreted</keyword>
<keyword evidence="8" id="KW-0961">Cell wall biogenesis/degradation</keyword>
<evidence type="ECO:0000256" key="3">
    <source>
        <dbReference type="ARBA" id="ARBA00023157"/>
    </source>
</evidence>
<dbReference type="PANTHER" id="PTHR31062">
    <property type="entry name" value="XYLOGLUCAN ENDOTRANSGLUCOSYLASE/HYDROLASE PROTEIN 8-RELATED"/>
    <property type="match status" value="1"/>
</dbReference>
<gene>
    <name evidence="10" type="ORF">Nepgr_005159</name>
</gene>
<dbReference type="InterPro" id="IPR010713">
    <property type="entry name" value="XET_C"/>
</dbReference>
<keyword evidence="8" id="KW-0134">Cell wall</keyword>
<comment type="PTM">
    <text evidence="8">Contains at least one intrachain disulfide bond essential for its enzymatic activity.</text>
</comment>
<comment type="caution">
    <text evidence="10">The sequence shown here is derived from an EMBL/GenBank/DDBJ whole genome shotgun (WGS) entry which is preliminary data.</text>
</comment>
<dbReference type="InterPro" id="IPR008263">
    <property type="entry name" value="GH16_AS"/>
</dbReference>
<dbReference type="InterPro" id="IPR000757">
    <property type="entry name" value="Beta-glucanase-like"/>
</dbReference>
<protein>
    <recommendedName>
        <fullName evidence="8">Xyloglucan endotransglucosylase/hydrolase</fullName>
        <ecNumber evidence="8">2.4.1.207</ecNumber>
    </recommendedName>
</protein>
<organism evidence="10 11">
    <name type="scientific">Nepenthes gracilis</name>
    <name type="common">Slender pitcher plant</name>
    <dbReference type="NCBI Taxonomy" id="150966"/>
    <lineage>
        <taxon>Eukaryota</taxon>
        <taxon>Viridiplantae</taxon>
        <taxon>Streptophyta</taxon>
        <taxon>Embryophyta</taxon>
        <taxon>Tracheophyta</taxon>
        <taxon>Spermatophyta</taxon>
        <taxon>Magnoliopsida</taxon>
        <taxon>eudicotyledons</taxon>
        <taxon>Gunneridae</taxon>
        <taxon>Pentapetalae</taxon>
        <taxon>Caryophyllales</taxon>
        <taxon>Nepenthaceae</taxon>
        <taxon>Nepenthes</taxon>
    </lineage>
</organism>
<dbReference type="GO" id="GO:0004553">
    <property type="term" value="F:hydrolase activity, hydrolyzing O-glycosyl compounds"/>
    <property type="evidence" value="ECO:0007669"/>
    <property type="project" value="InterPro"/>
</dbReference>
<evidence type="ECO:0000256" key="8">
    <source>
        <dbReference type="RuleBase" id="RU361120"/>
    </source>
</evidence>
<evidence type="ECO:0000256" key="2">
    <source>
        <dbReference type="ARBA" id="ARBA00022801"/>
    </source>
</evidence>
<evidence type="ECO:0000256" key="5">
    <source>
        <dbReference type="ARBA" id="ARBA00023295"/>
    </source>
</evidence>
<dbReference type="GO" id="GO:0016762">
    <property type="term" value="F:xyloglucan:xyloglucosyl transferase activity"/>
    <property type="evidence" value="ECO:0007669"/>
    <property type="project" value="UniProtKB-EC"/>
</dbReference>
<dbReference type="PRINTS" id="PR00737">
    <property type="entry name" value="GLHYDRLASE16"/>
</dbReference>
<comment type="subcellular location">
    <subcellularLocation>
        <location evidence="8">Secreted</location>
        <location evidence="8">Cell wall</location>
    </subcellularLocation>
    <subcellularLocation>
        <location evidence="8">Secreted</location>
        <location evidence="8">Extracellular space</location>
        <location evidence="8">Apoplast</location>
    </subcellularLocation>
</comment>
<sequence>MGNLGALLIALFVSAAALLDRCLVDAALSESVYFYWGAQLGRFTGWDACNLVLDKNGGSGIVSRASFLYGSISMRIKLVPGNSAGTVTTFYLSSTGDKHDEIDFEFLGNVTGQPYTIHTNIFTQGVGNREQQFKVWFDPSEDYHNYTIFWNPYAVVWLVDGLPIRVFRNYQDLQINFPDSQAMRAFASLWNADQWATQGGRVKTNWSLAPFVAEFQNFETKACFWNGPNSIYQCASQNPANWWTNPVYFKLSYAKLGQMNWVRENFMIYDYCKDFERFNWQMPKECFLPQY</sequence>
<evidence type="ECO:0000256" key="1">
    <source>
        <dbReference type="ARBA" id="ARBA00022679"/>
    </source>
</evidence>
<keyword evidence="4" id="KW-0325">Glycoprotein</keyword>
<feature type="active site" description="Nucleophile" evidence="6">
    <location>
        <position position="101"/>
    </location>
</feature>
<evidence type="ECO:0000313" key="10">
    <source>
        <dbReference type="EMBL" id="GMH03320.1"/>
    </source>
</evidence>
<feature type="domain" description="GH16" evidence="9">
    <location>
        <begin position="1"/>
        <end position="215"/>
    </location>
</feature>
<feature type="chain" id="PRO_5041772968" description="Xyloglucan endotransglucosylase/hydrolase" evidence="8">
    <location>
        <begin position="18"/>
        <end position="291"/>
    </location>
</feature>
<dbReference type="EMBL" id="BSYO01000004">
    <property type="protein sequence ID" value="GMH03320.1"/>
    <property type="molecule type" value="Genomic_DNA"/>
</dbReference>
<dbReference type="InterPro" id="IPR016455">
    <property type="entry name" value="XTH"/>
</dbReference>
<keyword evidence="11" id="KW-1185">Reference proteome</keyword>
<name>A0AAD3S2Q9_NEPGR</name>
<keyword evidence="5 8" id="KW-0326">Glycosidase</keyword>
<dbReference type="GO" id="GO:0071555">
    <property type="term" value="P:cell wall organization"/>
    <property type="evidence" value="ECO:0007669"/>
    <property type="project" value="UniProtKB-KW"/>
</dbReference>
<evidence type="ECO:0000256" key="7">
    <source>
        <dbReference type="PIRSR" id="PIRSR005604-2"/>
    </source>
</evidence>
<evidence type="ECO:0000256" key="6">
    <source>
        <dbReference type="PIRSR" id="PIRSR005604-1"/>
    </source>
</evidence>
<feature type="signal peptide" evidence="8">
    <location>
        <begin position="1"/>
        <end position="17"/>
    </location>
</feature>
<dbReference type="CDD" id="cd02176">
    <property type="entry name" value="GH16_XET"/>
    <property type="match status" value="1"/>
</dbReference>
<evidence type="ECO:0000256" key="4">
    <source>
        <dbReference type="ARBA" id="ARBA00023180"/>
    </source>
</evidence>
<dbReference type="EC" id="2.4.1.207" evidence="8"/>
<dbReference type="PIRSF" id="PIRSF005604">
    <property type="entry name" value="XET"/>
    <property type="match status" value="1"/>
</dbReference>
<dbReference type="SUPFAM" id="SSF49899">
    <property type="entry name" value="Concanavalin A-like lectins/glucanases"/>
    <property type="match status" value="1"/>
</dbReference>
<keyword evidence="2 8" id="KW-0378">Hydrolase</keyword>
<keyword evidence="3" id="KW-1015">Disulfide bond</keyword>
<dbReference type="InterPro" id="IPR008264">
    <property type="entry name" value="Beta_glucanase"/>
</dbReference>
<keyword evidence="1 8" id="KW-0808">Transferase</keyword>
<dbReference type="InterPro" id="IPR044791">
    <property type="entry name" value="Beta-glucanase/XTH"/>
</dbReference>
<feature type="active site" description="Proton donor" evidence="6">
    <location>
        <position position="105"/>
    </location>
</feature>
<comment type="function">
    <text evidence="8">Catalyzes xyloglucan endohydrolysis (XEH) and/or endotransglycosylation (XET). Cleaves and religates xyloglucan polymers, an essential constituent of the primary cell wall, and thereby participates in cell wall construction of growing tissues.</text>
</comment>
<dbReference type="Pfam" id="PF06955">
    <property type="entry name" value="XET_C"/>
    <property type="match status" value="1"/>
</dbReference>
<dbReference type="AlphaFoldDB" id="A0AAD3S2Q9"/>
<dbReference type="GO" id="GO:0010411">
    <property type="term" value="P:xyloglucan metabolic process"/>
    <property type="evidence" value="ECO:0007669"/>
    <property type="project" value="InterPro"/>
</dbReference>
<feature type="glycosylation site" description="N-linked (GlcNAc...) asparagine" evidence="7">
    <location>
        <position position="109"/>
    </location>
</feature>
<dbReference type="Pfam" id="PF00722">
    <property type="entry name" value="Glyco_hydro_16"/>
    <property type="match status" value="1"/>
</dbReference>
<comment type="similarity">
    <text evidence="8">Belongs to the glycosyl hydrolase 16 family.</text>
</comment>
<dbReference type="GO" id="GO:0048046">
    <property type="term" value="C:apoplast"/>
    <property type="evidence" value="ECO:0007669"/>
    <property type="project" value="UniProtKB-SubCell"/>
</dbReference>
<dbReference type="Gene3D" id="2.60.120.200">
    <property type="match status" value="1"/>
</dbReference>
<evidence type="ECO:0000259" key="9">
    <source>
        <dbReference type="PROSITE" id="PS51762"/>
    </source>
</evidence>
<dbReference type="PROSITE" id="PS51762">
    <property type="entry name" value="GH16_2"/>
    <property type="match status" value="1"/>
</dbReference>
<dbReference type="InterPro" id="IPR013320">
    <property type="entry name" value="ConA-like_dom_sf"/>
</dbReference>
<keyword evidence="8" id="KW-0052">Apoplast</keyword>
<evidence type="ECO:0000313" key="11">
    <source>
        <dbReference type="Proteomes" id="UP001279734"/>
    </source>
</evidence>
<dbReference type="FunFam" id="2.60.120.200:FF:000025">
    <property type="entry name" value="Xyloglucan endotransglucosylase/hydrolase"/>
    <property type="match status" value="1"/>
</dbReference>
<dbReference type="GO" id="GO:0042546">
    <property type="term" value="P:cell wall biogenesis"/>
    <property type="evidence" value="ECO:0007669"/>
    <property type="project" value="InterPro"/>
</dbReference>